<evidence type="ECO:0000313" key="5">
    <source>
        <dbReference type="RefSeq" id="XP_019846830.2"/>
    </source>
</evidence>
<reference evidence="5" key="1">
    <citation type="submission" date="2025-08" db="UniProtKB">
        <authorList>
            <consortium name="RefSeq"/>
        </authorList>
    </citation>
    <scope>IDENTIFICATION</scope>
    <source>
        <tissue evidence="5">Adult</tissue>
    </source>
</reference>
<gene>
    <name evidence="5" type="primary">LOC105228971</name>
</gene>
<dbReference type="RefSeq" id="XP_019846830.2">
    <property type="nucleotide sequence ID" value="XM_019991271.3"/>
</dbReference>
<dbReference type="GO" id="GO:0005634">
    <property type="term" value="C:nucleus"/>
    <property type="evidence" value="ECO:0007669"/>
    <property type="project" value="TreeGrafter"/>
</dbReference>
<evidence type="ECO:0000313" key="4">
    <source>
        <dbReference type="Proteomes" id="UP001652620"/>
    </source>
</evidence>
<keyword evidence="4" id="KW-1185">Reference proteome</keyword>
<dbReference type="Proteomes" id="UP001652620">
    <property type="component" value="Unplaced"/>
</dbReference>
<dbReference type="GO" id="GO:0002100">
    <property type="term" value="P:tRNA wobble adenosine to inosine editing"/>
    <property type="evidence" value="ECO:0007669"/>
    <property type="project" value="InterPro"/>
</dbReference>
<dbReference type="InterPro" id="IPR016193">
    <property type="entry name" value="Cytidine_deaminase-like"/>
</dbReference>
<keyword evidence="1" id="KW-0819">tRNA processing</keyword>
<protein>
    <submittedName>
        <fullName evidence="5">Probable inactive tRNA-specific adenosine deaminase-like protein 3 isoform X1</fullName>
    </submittedName>
</protein>
<dbReference type="Pfam" id="PF00383">
    <property type="entry name" value="dCMP_cyt_deam_1"/>
    <property type="match status" value="1"/>
</dbReference>
<name>A0A6J0RII0_BACDO</name>
<dbReference type="OrthoDB" id="3180714at2759"/>
<dbReference type="GO" id="GO:0005737">
    <property type="term" value="C:cytoplasm"/>
    <property type="evidence" value="ECO:0007669"/>
    <property type="project" value="TreeGrafter"/>
</dbReference>
<dbReference type="InParanoid" id="A0A6J0RII0"/>
<dbReference type="SUPFAM" id="SSF53927">
    <property type="entry name" value="Cytidine deaminase-like"/>
    <property type="match status" value="1"/>
</dbReference>
<dbReference type="PROSITE" id="PS51747">
    <property type="entry name" value="CYT_DCMP_DEAMINASES_2"/>
    <property type="match status" value="1"/>
</dbReference>
<dbReference type="PANTHER" id="PTHR11079:SF156">
    <property type="entry name" value="INACTIVE TRNA-SPECIFIC ADENOSINE DEAMINASE-LIKE PROTEIN 3-RELATED"/>
    <property type="match status" value="1"/>
</dbReference>
<feature type="domain" description="CMP/dCMP-type deaminase" evidence="3">
    <location>
        <begin position="205"/>
        <end position="380"/>
    </location>
</feature>
<dbReference type="GO" id="GO:0046872">
    <property type="term" value="F:metal ion binding"/>
    <property type="evidence" value="ECO:0007669"/>
    <property type="project" value="UniProtKB-KW"/>
</dbReference>
<proteinExistence type="inferred from homology"/>
<dbReference type="FunCoup" id="A0A6J0RII0">
    <property type="interactions" value="659"/>
</dbReference>
<dbReference type="InterPro" id="IPR002125">
    <property type="entry name" value="CMP_dCMP_dom"/>
</dbReference>
<dbReference type="PANTHER" id="PTHR11079">
    <property type="entry name" value="CYTOSINE DEAMINASE FAMILY MEMBER"/>
    <property type="match status" value="1"/>
</dbReference>
<evidence type="ECO:0000256" key="2">
    <source>
        <dbReference type="ARBA" id="ARBA00038160"/>
    </source>
</evidence>
<sequence length="394" mass="45693">MVVRRGGGRFWHIMRCFVMEDDKSRPIKRLKLSYNPEWYASAILTDEYSKEVPRVRVYLSELDNKRQISNVMQELSKMLPLEQINLQHLKRVRQQDILLCKVNDLKGHSVSQYLEAVGLSHDVVNLLCKNIREGEVPALPPLLRWQYELAQTCWPCKFHPDKYMESLQIGSIFNENERKFHSKIMHLLEAITNELEHSKPCGICIDPRTRGVVALASSGTSISPVMHCPMVLVDFVARTQDGGAWRKEVSHEFENIDEDIYNDIKVNPVISGIPKRILEFIRTDKRFKDIQIGAELPRAKIKCEVSDTTQNVDNLEKYGPYLCTGYELYLSQEPCLMCAMALVHSRVRRVYFVKRSNNGALVTRLKLHAVRELNHHYEVFQCKKIDQSNNVMYS</sequence>
<dbReference type="GeneID" id="105228971"/>
<comment type="similarity">
    <text evidence="2">Belongs to the cytidine and deoxycytidylate deaminase family. ADAT3 subfamily.</text>
</comment>
<evidence type="ECO:0000259" key="3">
    <source>
        <dbReference type="PROSITE" id="PS51747"/>
    </source>
</evidence>
<evidence type="ECO:0000256" key="1">
    <source>
        <dbReference type="ARBA" id="ARBA00022694"/>
    </source>
</evidence>
<dbReference type="Gene3D" id="3.40.140.10">
    <property type="entry name" value="Cytidine Deaminase, domain 2"/>
    <property type="match status" value="1"/>
</dbReference>
<accession>A0A6J0RII0</accession>
<dbReference type="AlphaFoldDB" id="A0A6J0RII0"/>
<dbReference type="GO" id="GO:0052717">
    <property type="term" value="F:tRNA-specific adenosine-34 deaminase activity"/>
    <property type="evidence" value="ECO:0007669"/>
    <property type="project" value="UniProtKB-EC"/>
</dbReference>
<organism evidence="4 5">
    <name type="scientific">Bactrocera dorsalis</name>
    <name type="common">Oriental fruit fly</name>
    <name type="synonym">Dacus dorsalis</name>
    <dbReference type="NCBI Taxonomy" id="27457"/>
    <lineage>
        <taxon>Eukaryota</taxon>
        <taxon>Metazoa</taxon>
        <taxon>Ecdysozoa</taxon>
        <taxon>Arthropoda</taxon>
        <taxon>Hexapoda</taxon>
        <taxon>Insecta</taxon>
        <taxon>Pterygota</taxon>
        <taxon>Neoptera</taxon>
        <taxon>Endopterygota</taxon>
        <taxon>Diptera</taxon>
        <taxon>Brachycera</taxon>
        <taxon>Muscomorpha</taxon>
        <taxon>Tephritoidea</taxon>
        <taxon>Tephritidae</taxon>
        <taxon>Bactrocera</taxon>
        <taxon>Bactrocera</taxon>
    </lineage>
</organism>